<name>A0A0A0BSM8_9CELL</name>
<reference evidence="6 7" key="1">
    <citation type="submission" date="2013-08" db="EMBL/GenBank/DDBJ databases">
        <title>Genome sequencing of Cellulomonas carbonis T26.</title>
        <authorList>
            <person name="Chen F."/>
            <person name="Li Y."/>
            <person name="Wang G."/>
        </authorList>
    </citation>
    <scope>NUCLEOTIDE SEQUENCE [LARGE SCALE GENOMIC DNA]</scope>
    <source>
        <strain evidence="6 7">T26</strain>
    </source>
</reference>
<dbReference type="GO" id="GO:0016829">
    <property type="term" value="F:lyase activity"/>
    <property type="evidence" value="ECO:0007669"/>
    <property type="project" value="UniProtKB-KW"/>
</dbReference>
<evidence type="ECO:0000256" key="2">
    <source>
        <dbReference type="ARBA" id="ARBA00022729"/>
    </source>
</evidence>
<evidence type="ECO:0000313" key="7">
    <source>
        <dbReference type="Proteomes" id="UP000029839"/>
    </source>
</evidence>
<reference evidence="6 7" key="2">
    <citation type="journal article" date="2015" name="Stand. Genomic Sci.">
        <title>Draft genome sequence of Cellulomonas carbonis T26(T) and comparative analysis of six Cellulomonas genomes.</title>
        <authorList>
            <person name="Zhuang W."/>
            <person name="Zhang S."/>
            <person name="Xia X."/>
            <person name="Wang G."/>
        </authorList>
    </citation>
    <scope>NUCLEOTIDE SEQUENCE [LARGE SCALE GENOMIC DNA]</scope>
    <source>
        <strain evidence="6 7">T26</strain>
    </source>
</reference>
<dbReference type="Gene3D" id="1.50.10.100">
    <property type="entry name" value="Chondroitin AC/alginate lyase"/>
    <property type="match status" value="1"/>
</dbReference>
<gene>
    <name evidence="6" type="ORF">N868_08935</name>
</gene>
<comment type="caution">
    <text evidence="6">The sequence shown here is derived from an EMBL/GenBank/DDBJ whole genome shotgun (WGS) entry which is preliminary data.</text>
</comment>
<dbReference type="Gene3D" id="2.70.98.70">
    <property type="match status" value="1"/>
</dbReference>
<dbReference type="InterPro" id="IPR008929">
    <property type="entry name" value="Chondroitin_lyas"/>
</dbReference>
<protein>
    <recommendedName>
        <fullName evidence="5">Heparinase II/III-like C-terminal domain-containing protein</fullName>
    </recommendedName>
</protein>
<accession>A0A0A0BSM8</accession>
<dbReference type="EMBL" id="AXCY01000021">
    <property type="protein sequence ID" value="KGM11448.1"/>
    <property type="molecule type" value="Genomic_DNA"/>
</dbReference>
<dbReference type="PANTHER" id="PTHR39210">
    <property type="entry name" value="HEPARIN-SULFATE LYASE"/>
    <property type="match status" value="1"/>
</dbReference>
<proteinExistence type="predicted"/>
<dbReference type="Proteomes" id="UP000029839">
    <property type="component" value="Unassembled WGS sequence"/>
</dbReference>
<keyword evidence="2" id="KW-0732">Signal</keyword>
<comment type="subcellular location">
    <subcellularLocation>
        <location evidence="1">Periplasm</location>
    </subcellularLocation>
</comment>
<dbReference type="PANTHER" id="PTHR39210:SF1">
    <property type="entry name" value="HEPARIN-SULFATE LYASE"/>
    <property type="match status" value="1"/>
</dbReference>
<evidence type="ECO:0000313" key="6">
    <source>
        <dbReference type="EMBL" id="KGM11448.1"/>
    </source>
</evidence>
<dbReference type="OrthoDB" id="4592556at2"/>
<evidence type="ECO:0000256" key="1">
    <source>
        <dbReference type="ARBA" id="ARBA00004418"/>
    </source>
</evidence>
<keyword evidence="3" id="KW-0574">Periplasm</keyword>
<organism evidence="6 7">
    <name type="scientific">Cellulomonas carbonis T26</name>
    <dbReference type="NCBI Taxonomy" id="947969"/>
    <lineage>
        <taxon>Bacteria</taxon>
        <taxon>Bacillati</taxon>
        <taxon>Actinomycetota</taxon>
        <taxon>Actinomycetes</taxon>
        <taxon>Micrococcales</taxon>
        <taxon>Cellulomonadaceae</taxon>
        <taxon>Cellulomonas</taxon>
    </lineage>
</organism>
<dbReference type="Pfam" id="PF07940">
    <property type="entry name" value="Hepar_II_III_C"/>
    <property type="match status" value="1"/>
</dbReference>
<sequence>MDGTFRHVKARHILQTSWFEIAAADHDLVTRLQNAWPDWESGPADDVRIYVNGTPGEGGAVAEVAWAGAWTGDGYLPATPTTTGHPRRREVLDALSTYLWQKNPTLEADIRRFLTHGDYPVLSGVHLPWSTSASLPDGLMSVSTYRYIWHSLYPAAYMLLFADKHSDASARSAANRIVMEWLTRSYYGVDPDTRYAWYDHGTAERLITLLLTRSGLDPTNSDRRTRDQLDEAIVAHAFLLESEAFYAANQRERFHNHAWFQDLALLAAGALVDSAAAPRWLTTAHVRLTDQISRLVCAEGEFAVFVENSVGYHHGIQILVELAAELLAVITDDPSLRATATGLRAWSRRLVYADTRAPSTGDTFRRPNPSARPVKSYPQANTGVTVLPTAGYGVIDGRDAGHPFTICFFATSLSRTHKHADNLSLTLFYAGVEWLIDPSFFSHDYDDAIPAYLRGPAAHSAPFLEGCEYSIEPGLAQLAGGPSDDGYEITGEHKAFEGHLIRRTVRGTTHRLSMTVRDEIIGPSAHTATVRFHLGDGVIARVEGRSVFLSHGATPARLELHLPTEPVLAHGWSGDPITSSVTGTSFREFVDTTTVSFSWTPATADWSLRSASEQLH</sequence>
<dbReference type="AlphaFoldDB" id="A0A0A0BSM8"/>
<dbReference type="GO" id="GO:0042597">
    <property type="term" value="C:periplasmic space"/>
    <property type="evidence" value="ECO:0007669"/>
    <property type="project" value="UniProtKB-SubCell"/>
</dbReference>
<evidence type="ECO:0000256" key="4">
    <source>
        <dbReference type="ARBA" id="ARBA00023239"/>
    </source>
</evidence>
<evidence type="ECO:0000256" key="3">
    <source>
        <dbReference type="ARBA" id="ARBA00022764"/>
    </source>
</evidence>
<feature type="domain" description="Heparinase II/III-like C-terminal" evidence="5">
    <location>
        <begin position="383"/>
        <end position="547"/>
    </location>
</feature>
<dbReference type="InterPro" id="IPR012480">
    <property type="entry name" value="Hepar_II_III_C"/>
</dbReference>
<keyword evidence="7" id="KW-1185">Reference proteome</keyword>
<keyword evidence="4" id="KW-0456">Lyase</keyword>
<evidence type="ECO:0000259" key="5">
    <source>
        <dbReference type="Pfam" id="PF07940"/>
    </source>
</evidence>
<dbReference type="RefSeq" id="WP_052426060.1">
    <property type="nucleotide sequence ID" value="NZ_AXCY01000021.1"/>
</dbReference>